<evidence type="ECO:0000259" key="1">
    <source>
        <dbReference type="Pfam" id="PF08308"/>
    </source>
</evidence>
<evidence type="ECO:0000313" key="2">
    <source>
        <dbReference type="EMBL" id="MFC6662516.1"/>
    </source>
</evidence>
<dbReference type="Pfam" id="PF08308">
    <property type="entry name" value="PEGA"/>
    <property type="match status" value="1"/>
</dbReference>
<dbReference type="EMBL" id="JBHSWB010000002">
    <property type="protein sequence ID" value="MFC6662516.1"/>
    <property type="molecule type" value="Genomic_DNA"/>
</dbReference>
<accession>A0ABW1ZP57</accession>
<feature type="domain" description="PEGA" evidence="1">
    <location>
        <begin position="273"/>
        <end position="341"/>
    </location>
</feature>
<reference evidence="3" key="1">
    <citation type="journal article" date="2019" name="Int. J. Syst. Evol. Microbiol.">
        <title>The Global Catalogue of Microorganisms (GCM) 10K type strain sequencing project: providing services to taxonomists for standard genome sequencing and annotation.</title>
        <authorList>
            <consortium name="The Broad Institute Genomics Platform"/>
            <consortium name="The Broad Institute Genome Sequencing Center for Infectious Disease"/>
            <person name="Wu L."/>
            <person name="Ma J."/>
        </authorList>
    </citation>
    <scope>NUCLEOTIDE SEQUENCE [LARGE SCALE GENOMIC DNA]</scope>
    <source>
        <strain evidence="3">CCUG 63830</strain>
    </source>
</reference>
<gene>
    <name evidence="2" type="ORF">ACFP90_20900</name>
</gene>
<name>A0ABW1ZP57_9DEIO</name>
<keyword evidence="3" id="KW-1185">Reference proteome</keyword>
<dbReference type="Proteomes" id="UP001596317">
    <property type="component" value="Unassembled WGS sequence"/>
</dbReference>
<sequence length="347" mass="36211">MDQVKAQGVAPSHYLPTPNTHDSCLSDLTALWYLAVSQGKEREAQARAVFAQHPGAKTDLKAAQAAQHGLRTLLGLATTPQEEHVPTAGVPFEASGSMAEGHEAEDAVVPLSEDPTPLPSADAELPLEGSIESVDESGDAVKAAHDRLIAWPGGTLGEGLISMLSAPLAVGETVQLVIARTSAGQIVASIVPQHLDGQPADLRKDLSGRGTPQELDLEFLAARPHHQATRQTVQELAAALLATTQAVASKAAQASKKKAEEAKATQQAVQQATLIVTPNVEGASIVVKGEGGPWTPGAGKSCKLGAGKYTVRVEAVGHDPTEEDVVLRPKETKTIKVTLKARPQGLF</sequence>
<dbReference type="RefSeq" id="WP_224610781.1">
    <property type="nucleotide sequence ID" value="NZ_JAIQXV010000016.1"/>
</dbReference>
<comment type="caution">
    <text evidence="2">The sequence shown here is derived from an EMBL/GenBank/DDBJ whole genome shotgun (WGS) entry which is preliminary data.</text>
</comment>
<evidence type="ECO:0000313" key="3">
    <source>
        <dbReference type="Proteomes" id="UP001596317"/>
    </source>
</evidence>
<organism evidence="2 3">
    <name type="scientific">Deinococcus multiflagellatus</name>
    <dbReference type="NCBI Taxonomy" id="1656887"/>
    <lineage>
        <taxon>Bacteria</taxon>
        <taxon>Thermotogati</taxon>
        <taxon>Deinococcota</taxon>
        <taxon>Deinococci</taxon>
        <taxon>Deinococcales</taxon>
        <taxon>Deinococcaceae</taxon>
        <taxon>Deinococcus</taxon>
    </lineage>
</organism>
<dbReference type="InterPro" id="IPR013229">
    <property type="entry name" value="PEGA"/>
</dbReference>
<protein>
    <submittedName>
        <fullName evidence="2">PEGA domain-containing protein</fullName>
    </submittedName>
</protein>
<proteinExistence type="predicted"/>